<dbReference type="FunFam" id="1.10.1520.10:FF:000004">
    <property type="entry name" value="Endoribonuclease dicer-like 1"/>
    <property type="match status" value="1"/>
</dbReference>
<dbReference type="Gramene" id="KCW46961">
    <property type="protein sequence ID" value="KCW46961"/>
    <property type="gene ID" value="EUGRSUZ_K00771"/>
</dbReference>
<evidence type="ECO:0000256" key="5">
    <source>
        <dbReference type="ARBA" id="ARBA00022759"/>
    </source>
</evidence>
<evidence type="ECO:0000256" key="6">
    <source>
        <dbReference type="ARBA" id="ARBA00022801"/>
    </source>
</evidence>
<dbReference type="GO" id="GO:0004525">
    <property type="term" value="F:ribonuclease III activity"/>
    <property type="evidence" value="ECO:0000318"/>
    <property type="project" value="GO_Central"/>
</dbReference>
<dbReference type="FunCoup" id="A0A058ZZW8">
    <property type="interactions" value="3"/>
</dbReference>
<keyword evidence="6" id="KW-0378">Hydrolase</keyword>
<evidence type="ECO:0000256" key="1">
    <source>
        <dbReference type="ARBA" id="ARBA00001936"/>
    </source>
</evidence>
<sequence length="310" mass="35759">MEAWKEEDEEKKLLSNHEEEEALVIELGELDVPRQKEESGSPEPEPALIEGWPSLHDVEAILQYTFNDRRLLEEALTHHSFADKSFCYERLEYVGDSVLNLLFAKEQYFQYPGMRSGLLTRLRAANVDTEKLARVAVRHGLHRYLRHRKPVFEEQIAEFKRAILDYPLHSSGLIDVPKALADIVESTIGAVFIDCNFSLDIVWKVFQRLLEPIISHSALKLHPVTELYELCQKKSLKLRFGDLWNESSSFIVFVNDRLVGKAMYKPKKDIALNRAAKDALENIGSLFGKEESTYEDDRGLKKLEKDNELQ</sequence>
<evidence type="ECO:0000256" key="3">
    <source>
        <dbReference type="ARBA" id="ARBA00022722"/>
    </source>
</evidence>
<dbReference type="InterPro" id="IPR036389">
    <property type="entry name" value="RNase_III_sf"/>
</dbReference>
<dbReference type="GO" id="GO:0005634">
    <property type="term" value="C:nucleus"/>
    <property type="evidence" value="ECO:0000318"/>
    <property type="project" value="GO_Central"/>
</dbReference>
<dbReference type="Gene3D" id="1.10.1520.10">
    <property type="entry name" value="Ribonuclease III domain"/>
    <property type="match status" value="1"/>
</dbReference>
<dbReference type="InParanoid" id="A0A058ZZW8"/>
<dbReference type="OMA" id="NRFQEWV"/>
<dbReference type="OrthoDB" id="416741at2759"/>
<reference evidence="11" key="1">
    <citation type="submission" date="2013-07" db="EMBL/GenBank/DDBJ databases">
        <title>The genome of Eucalyptus grandis.</title>
        <authorList>
            <person name="Schmutz J."/>
            <person name="Hayes R."/>
            <person name="Myburg A."/>
            <person name="Tuskan G."/>
            <person name="Grattapaglia D."/>
            <person name="Rokhsar D.S."/>
        </authorList>
    </citation>
    <scope>NUCLEOTIDE SEQUENCE</scope>
    <source>
        <tissue evidence="11">Leaf extractions</tissue>
    </source>
</reference>
<keyword evidence="7" id="KW-0460">Magnesium</keyword>
<evidence type="ECO:0000313" key="11">
    <source>
        <dbReference type="EMBL" id="KCW46961.1"/>
    </source>
</evidence>
<keyword evidence="3" id="KW-0540">Nuclease</keyword>
<feature type="domain" description="RNase III" evidence="10">
    <location>
        <begin position="55"/>
        <end position="196"/>
    </location>
</feature>
<proteinExistence type="predicted"/>
<dbReference type="InterPro" id="IPR000999">
    <property type="entry name" value="RNase_III_dom"/>
</dbReference>
<dbReference type="GO" id="GO:0030422">
    <property type="term" value="P:siRNA processing"/>
    <property type="evidence" value="ECO:0000318"/>
    <property type="project" value="GO_Central"/>
</dbReference>
<dbReference type="Pfam" id="PF00636">
    <property type="entry name" value="Ribonuclease_3"/>
    <property type="match status" value="1"/>
</dbReference>
<dbReference type="CDD" id="cd00593">
    <property type="entry name" value="RIBOc"/>
    <property type="match status" value="1"/>
</dbReference>
<feature type="region of interest" description="Disordered" evidence="9">
    <location>
        <begin position="291"/>
        <end position="310"/>
    </location>
</feature>
<gene>
    <name evidence="11" type="ORF">EUGRSUZ_K00771</name>
</gene>
<evidence type="ECO:0000256" key="4">
    <source>
        <dbReference type="ARBA" id="ARBA00022723"/>
    </source>
</evidence>
<dbReference type="EMBL" id="KK198763">
    <property type="protein sequence ID" value="KCW46961.1"/>
    <property type="molecule type" value="Genomic_DNA"/>
</dbReference>
<dbReference type="PANTHER" id="PTHR14950:SF54">
    <property type="entry name" value="RNASE II-LIKE 1"/>
    <property type="match status" value="1"/>
</dbReference>
<dbReference type="PANTHER" id="PTHR14950">
    <property type="entry name" value="DICER-RELATED"/>
    <property type="match status" value="1"/>
</dbReference>
<dbReference type="GO" id="GO:0046872">
    <property type="term" value="F:metal ion binding"/>
    <property type="evidence" value="ECO:0007669"/>
    <property type="project" value="UniProtKB-KW"/>
</dbReference>
<name>A0A058ZZW8_EUCGR</name>
<dbReference type="AlphaFoldDB" id="A0A058ZZW8"/>
<feature type="region of interest" description="Disordered" evidence="9">
    <location>
        <begin position="26"/>
        <end position="49"/>
    </location>
</feature>
<dbReference type="KEGG" id="egr:104427148"/>
<dbReference type="GO" id="GO:0005737">
    <property type="term" value="C:cytoplasm"/>
    <property type="evidence" value="ECO:0000318"/>
    <property type="project" value="GO_Central"/>
</dbReference>
<dbReference type="GO" id="GO:0003723">
    <property type="term" value="F:RNA binding"/>
    <property type="evidence" value="ECO:0000318"/>
    <property type="project" value="GO_Central"/>
</dbReference>
<comment type="cofactor">
    <cofactor evidence="1">
        <name>Mn(2+)</name>
        <dbReference type="ChEBI" id="CHEBI:29035"/>
    </cofactor>
</comment>
<dbReference type="PROSITE" id="PS00517">
    <property type="entry name" value="RNASE_3_1"/>
    <property type="match status" value="1"/>
</dbReference>
<evidence type="ECO:0000256" key="8">
    <source>
        <dbReference type="ARBA" id="ARBA00022884"/>
    </source>
</evidence>
<keyword evidence="5" id="KW-0255">Endonuclease</keyword>
<evidence type="ECO:0000256" key="2">
    <source>
        <dbReference type="ARBA" id="ARBA00001946"/>
    </source>
</evidence>
<dbReference type="STRING" id="71139.A0A058ZZW8"/>
<comment type="cofactor">
    <cofactor evidence="2">
        <name>Mg(2+)</name>
        <dbReference type="ChEBI" id="CHEBI:18420"/>
    </cofactor>
</comment>
<keyword evidence="8" id="KW-0694">RNA-binding</keyword>
<organism evidence="11">
    <name type="scientific">Eucalyptus grandis</name>
    <name type="common">Flooded gum</name>
    <dbReference type="NCBI Taxonomy" id="71139"/>
    <lineage>
        <taxon>Eukaryota</taxon>
        <taxon>Viridiplantae</taxon>
        <taxon>Streptophyta</taxon>
        <taxon>Embryophyta</taxon>
        <taxon>Tracheophyta</taxon>
        <taxon>Spermatophyta</taxon>
        <taxon>Magnoliopsida</taxon>
        <taxon>eudicotyledons</taxon>
        <taxon>Gunneridae</taxon>
        <taxon>Pentapetalae</taxon>
        <taxon>rosids</taxon>
        <taxon>malvids</taxon>
        <taxon>Myrtales</taxon>
        <taxon>Myrtaceae</taxon>
        <taxon>Myrtoideae</taxon>
        <taxon>Eucalypteae</taxon>
        <taxon>Eucalyptus</taxon>
    </lineage>
</organism>
<evidence type="ECO:0000259" key="10">
    <source>
        <dbReference type="PROSITE" id="PS50142"/>
    </source>
</evidence>
<dbReference type="PROSITE" id="PS50142">
    <property type="entry name" value="RNASE_3_2"/>
    <property type="match status" value="1"/>
</dbReference>
<dbReference type="eggNOG" id="KOG0701">
    <property type="taxonomic scope" value="Eukaryota"/>
</dbReference>
<evidence type="ECO:0000256" key="9">
    <source>
        <dbReference type="SAM" id="MobiDB-lite"/>
    </source>
</evidence>
<dbReference type="SUPFAM" id="SSF54768">
    <property type="entry name" value="dsRNA-binding domain-like"/>
    <property type="match status" value="1"/>
</dbReference>
<evidence type="ECO:0000256" key="7">
    <source>
        <dbReference type="ARBA" id="ARBA00022842"/>
    </source>
</evidence>
<keyword evidence="4" id="KW-0479">Metal-binding</keyword>
<dbReference type="SUPFAM" id="SSF69065">
    <property type="entry name" value="RNase III domain-like"/>
    <property type="match status" value="1"/>
</dbReference>
<protein>
    <recommendedName>
        <fullName evidence="10">RNase III domain-containing protein</fullName>
    </recommendedName>
</protein>
<accession>A0A058ZZW8</accession>
<dbReference type="SMART" id="SM00535">
    <property type="entry name" value="RIBOc"/>
    <property type="match status" value="1"/>
</dbReference>